<keyword evidence="8" id="KW-0653">Protein transport</keyword>
<dbReference type="Pfam" id="PF03895">
    <property type="entry name" value="YadA_anchor"/>
    <property type="match status" value="1"/>
</dbReference>
<dbReference type="SUPFAM" id="SSF101967">
    <property type="entry name" value="Adhesin YadA, collagen-binding domain"/>
    <property type="match status" value="2"/>
</dbReference>
<dbReference type="GO" id="GO:0009279">
    <property type="term" value="C:cell outer membrane"/>
    <property type="evidence" value="ECO:0007669"/>
    <property type="project" value="UniProtKB-SubCell"/>
</dbReference>
<dbReference type="InterPro" id="IPR045584">
    <property type="entry name" value="Pilin-like"/>
</dbReference>
<reference evidence="14 15" key="1">
    <citation type="submission" date="2017-08" db="EMBL/GenBank/DDBJ databases">
        <title>Infants hospitalized years apart are colonized by the same room-sourced microbial strains.</title>
        <authorList>
            <person name="Brooks B."/>
            <person name="Olm M.R."/>
            <person name="Firek B.A."/>
            <person name="Baker R."/>
            <person name="Thomas B.C."/>
            <person name="Morowitz M.J."/>
            <person name="Banfield J.F."/>
        </authorList>
    </citation>
    <scope>NUCLEOTIDE SEQUENCE [LARGE SCALE GENOMIC DNA]</scope>
    <source>
        <strain evidence="14">S2_005_003_R2_41</strain>
    </source>
</reference>
<feature type="domain" description="Trimeric autotransporter adhesin YadA-like head" evidence="12">
    <location>
        <begin position="410"/>
        <end position="436"/>
    </location>
</feature>
<dbReference type="InterPro" id="IPR008640">
    <property type="entry name" value="Adhesin_Head_dom"/>
</dbReference>
<evidence type="ECO:0000259" key="11">
    <source>
        <dbReference type="Pfam" id="PF03895"/>
    </source>
</evidence>
<feature type="domain" description="Trimeric autotransporter adhesin YadA-like stalk" evidence="13">
    <location>
        <begin position="289"/>
        <end position="325"/>
    </location>
</feature>
<dbReference type="Pfam" id="PF05662">
    <property type="entry name" value="YadA_stalk"/>
    <property type="match status" value="4"/>
</dbReference>
<evidence type="ECO:0000256" key="7">
    <source>
        <dbReference type="ARBA" id="ARBA00022729"/>
    </source>
</evidence>
<sequence>MEEGCCACTTCHAQCESGFVYTGKQIEMKVFKSTAVVAAIVVMSGVHAQNITQGAGFSGGAGANNNSSNGIAIGNGANLSAVAGADGDQPDVVIGQNAQSSGARGVTGPTGLYVSGGPNTVVGATSSVTNGAASVAVGAGAHVASKDGSFIELATAMGRDAYVYGGNGTAIGVGTIADVRGTAVGSNAWATASGSVAIGGCVNVICANDPVTGAAVFTPTGTGQQSVAIGLNTRTPGTNAVAVGAGALASAVGSSAYGVGATASNTNSVALGSYSSTSRDNSVAIGGRQITDVAAGTAGTDAVNVDQLNQGVASAVGQANAYTNQQLTSGTVNANFATVTAGGLTINPGSNIDMGGNIVHNIAAGVAGTDAVNVDQLNSAVTNIGNQANTYTDAKTKYFQANSTGAAASATGTDSVAIGPGTVTSGNSAIAGGLNATASADDTVVFGANSTGSAVGAVAVGSGSTSSGAGAVAMGQGAGATMAGSVALGQGAQATTANSVALGANATTADAVATAGATINGKAYTFAGAAPLGVVSVGSAGAERQVTNVAAGQLSATSTDAVNGSQLYATNVAVDRLGSTVTNLGNSTATNFGGGSTYDPNTGVVTAPAYTVNSVTYNNVGSAINAIGGTITQNNSGNLPPASATGSNSVAIGAGSNATRDNSVDFGGRQLTGIAPGTQDGDASTMGQLRQATANSQGYTDRAIATLDARAQKMMSGIGAMAMASSALQPNARAEGNTSVSAAVGTYNGESAIAAGINYYLSNQVLLNARIGVTTAGPAKVGAAVGVTWGF</sequence>
<feature type="domain" description="Trimeric autotransporter adhesin YadA-like head" evidence="12">
    <location>
        <begin position="222"/>
        <end position="247"/>
    </location>
</feature>
<dbReference type="InterPro" id="IPR005594">
    <property type="entry name" value="YadA_C"/>
</dbReference>
<feature type="domain" description="Trimeric autotransporter adhesin YadA-like head" evidence="12">
    <location>
        <begin position="263"/>
        <end position="287"/>
    </location>
</feature>
<evidence type="ECO:0000256" key="8">
    <source>
        <dbReference type="ARBA" id="ARBA00022927"/>
    </source>
</evidence>
<evidence type="ECO:0000259" key="13">
    <source>
        <dbReference type="Pfam" id="PF05662"/>
    </source>
</evidence>
<dbReference type="InterPro" id="IPR008635">
    <property type="entry name" value="Coiled_stalk_dom"/>
</dbReference>
<evidence type="ECO:0000259" key="12">
    <source>
        <dbReference type="Pfam" id="PF05658"/>
    </source>
</evidence>
<feature type="domain" description="Trimeric autotransporter adhesin YadA-like stalk" evidence="13">
    <location>
        <begin position="670"/>
        <end position="705"/>
    </location>
</feature>
<feature type="domain" description="Trimeric autotransporter adhesin YadA-like head" evidence="12">
    <location>
        <begin position="181"/>
        <end position="199"/>
    </location>
</feature>
<evidence type="ECO:0000256" key="4">
    <source>
        <dbReference type="ARBA" id="ARBA00022448"/>
    </source>
</evidence>
<feature type="domain" description="Trimeric autotransporter adhesin YadA-like head" evidence="12">
    <location>
        <begin position="480"/>
        <end position="506"/>
    </location>
</feature>
<feature type="domain" description="Trimeric autotransporter adhesin YadA-like stalk" evidence="13">
    <location>
        <begin position="545"/>
        <end position="589"/>
    </location>
</feature>
<evidence type="ECO:0000256" key="3">
    <source>
        <dbReference type="ARBA" id="ARBA00005848"/>
    </source>
</evidence>
<comment type="similarity">
    <text evidence="3">Belongs to the autotransporter-2 (AT-2) (TC 1.B.40) family.</text>
</comment>
<proteinExistence type="inferred from homology"/>
<dbReference type="Proteomes" id="UP000249135">
    <property type="component" value="Unassembled WGS sequence"/>
</dbReference>
<keyword evidence="9" id="KW-0472">Membrane</keyword>
<dbReference type="GO" id="GO:0015031">
    <property type="term" value="P:protein transport"/>
    <property type="evidence" value="ECO:0007669"/>
    <property type="project" value="UniProtKB-KW"/>
</dbReference>
<evidence type="ECO:0000256" key="2">
    <source>
        <dbReference type="ARBA" id="ARBA00004442"/>
    </source>
</evidence>
<comment type="caution">
    <text evidence="14">The sequence shown here is derived from an EMBL/GenBank/DDBJ whole genome shotgun (WGS) entry which is preliminary data.</text>
</comment>
<keyword evidence="5" id="KW-1134">Transmembrane beta strand</keyword>
<keyword evidence="7" id="KW-0732">Signal</keyword>
<evidence type="ECO:0000313" key="15">
    <source>
        <dbReference type="Proteomes" id="UP000249135"/>
    </source>
</evidence>
<evidence type="ECO:0000313" key="14">
    <source>
        <dbReference type="EMBL" id="PZQ76884.1"/>
    </source>
</evidence>
<dbReference type="InterPro" id="IPR011049">
    <property type="entry name" value="Serralysin-like_metalloprot_C"/>
</dbReference>
<dbReference type="Gene3D" id="3.30.1300.30">
    <property type="entry name" value="GSPII I/J protein-like"/>
    <property type="match status" value="1"/>
</dbReference>
<feature type="domain" description="Trimeric autotransporter adhesin YadA-like head" evidence="12">
    <location>
        <begin position="453"/>
        <end position="478"/>
    </location>
</feature>
<dbReference type="Pfam" id="PF05658">
    <property type="entry name" value="YadA_head"/>
    <property type="match status" value="8"/>
</dbReference>
<dbReference type="Gene3D" id="2.150.10.10">
    <property type="entry name" value="Serralysin-like metalloprotease, C-terminal"/>
    <property type="match status" value="4"/>
</dbReference>
<organism evidence="14 15">
    <name type="scientific">Variovorax paradoxus</name>
    <dbReference type="NCBI Taxonomy" id="34073"/>
    <lineage>
        <taxon>Bacteria</taxon>
        <taxon>Pseudomonadati</taxon>
        <taxon>Pseudomonadota</taxon>
        <taxon>Betaproteobacteria</taxon>
        <taxon>Burkholderiales</taxon>
        <taxon>Comamonadaceae</taxon>
        <taxon>Variovorax</taxon>
    </lineage>
</organism>
<name>A0A2W5QIK6_VARPD</name>
<protein>
    <submittedName>
        <fullName evidence="14">Uncharacterized protein</fullName>
    </submittedName>
</protein>
<keyword evidence="10" id="KW-0998">Cell outer membrane</keyword>
<feature type="domain" description="Trimeric autotransporter adhesin YadA-like head" evidence="12">
    <location>
        <begin position="154"/>
        <end position="174"/>
    </location>
</feature>
<dbReference type="EMBL" id="QFPP01000037">
    <property type="protein sequence ID" value="PZQ76884.1"/>
    <property type="molecule type" value="Genomic_DNA"/>
</dbReference>
<dbReference type="AlphaFoldDB" id="A0A2W5QIK6"/>
<evidence type="ECO:0000256" key="6">
    <source>
        <dbReference type="ARBA" id="ARBA00022692"/>
    </source>
</evidence>
<feature type="domain" description="Trimeric autotransporter adhesin YadA-like stalk" evidence="13">
    <location>
        <begin position="360"/>
        <end position="396"/>
    </location>
</feature>
<feature type="domain" description="Trimeric autotransporter adhesin YadA-like C-terminal membrane anchor" evidence="11">
    <location>
        <begin position="730"/>
        <end position="790"/>
    </location>
</feature>
<evidence type="ECO:0000256" key="9">
    <source>
        <dbReference type="ARBA" id="ARBA00023136"/>
    </source>
</evidence>
<feature type="domain" description="Trimeric autotransporter adhesin YadA-like head" evidence="12">
    <location>
        <begin position="644"/>
        <end position="664"/>
    </location>
</feature>
<gene>
    <name evidence="14" type="ORF">DI563_05770</name>
</gene>
<keyword evidence="4" id="KW-0813">Transport</keyword>
<dbReference type="GO" id="GO:0009986">
    <property type="term" value="C:cell surface"/>
    <property type="evidence" value="ECO:0007669"/>
    <property type="project" value="UniProtKB-SubCell"/>
</dbReference>
<comment type="subcellular location">
    <subcellularLocation>
        <location evidence="2">Cell outer membrane</location>
    </subcellularLocation>
    <subcellularLocation>
        <location evidence="1">Cell surface</location>
    </subcellularLocation>
</comment>
<keyword evidence="6" id="KW-0812">Transmembrane</keyword>
<evidence type="ECO:0000256" key="5">
    <source>
        <dbReference type="ARBA" id="ARBA00022452"/>
    </source>
</evidence>
<dbReference type="SUPFAM" id="SSF54523">
    <property type="entry name" value="Pili subunits"/>
    <property type="match status" value="1"/>
</dbReference>
<evidence type="ECO:0000256" key="10">
    <source>
        <dbReference type="ARBA" id="ARBA00023237"/>
    </source>
</evidence>
<accession>A0A2W5QIK6</accession>
<evidence type="ECO:0000256" key="1">
    <source>
        <dbReference type="ARBA" id="ARBA00004241"/>
    </source>
</evidence>